<feature type="compositionally biased region" description="Polar residues" evidence="1">
    <location>
        <begin position="226"/>
        <end position="240"/>
    </location>
</feature>
<organism evidence="2 3">
    <name type="scientific">Morus notabilis</name>
    <dbReference type="NCBI Taxonomy" id="981085"/>
    <lineage>
        <taxon>Eukaryota</taxon>
        <taxon>Viridiplantae</taxon>
        <taxon>Streptophyta</taxon>
        <taxon>Embryophyta</taxon>
        <taxon>Tracheophyta</taxon>
        <taxon>Spermatophyta</taxon>
        <taxon>Magnoliopsida</taxon>
        <taxon>eudicotyledons</taxon>
        <taxon>Gunneridae</taxon>
        <taxon>Pentapetalae</taxon>
        <taxon>rosids</taxon>
        <taxon>fabids</taxon>
        <taxon>Rosales</taxon>
        <taxon>Moraceae</taxon>
        <taxon>Moreae</taxon>
        <taxon>Morus</taxon>
    </lineage>
</organism>
<sequence>MSINLRSHAFAGSPLRSKTPKSGDPFSPSQALEILKTCLLDSGHVAASTDFKVLPFRKGRYSASSSEGIWKLGCGIARNCWRSPGLRWWEIMSFIWVRGRRMSFIGRLMCLGRVGSVADWAERYDHHIDKIGKNSPDGFGNLRHSFDQDFAQTGPIMNRVKKRELLLDDVGGCPPLKNASSFGNNLSGGAKGKRSERDPSGRNSVAKASNHKSERKTKSKPKQKIGQLSTSGNVSITTGSGEIVASGSNRKREVGLISQGNNNPENQSTETREPPMDFPNLQLHELESIELGVENELDGNQDLSSWLNIEEDGLPDHDSIGLDIPMDDLSDLNMII</sequence>
<feature type="compositionally biased region" description="Polar residues" evidence="1">
    <location>
        <begin position="178"/>
        <end position="187"/>
    </location>
</feature>
<dbReference type="eggNOG" id="KOG3084">
    <property type="taxonomic scope" value="Eukaryota"/>
</dbReference>
<feature type="compositionally biased region" description="Basic residues" evidence="1">
    <location>
        <begin position="209"/>
        <end position="223"/>
    </location>
</feature>
<evidence type="ECO:0000256" key="1">
    <source>
        <dbReference type="SAM" id="MobiDB-lite"/>
    </source>
</evidence>
<feature type="compositionally biased region" description="Polar residues" evidence="1">
    <location>
        <begin position="258"/>
        <end position="269"/>
    </location>
</feature>
<dbReference type="STRING" id="981085.W9QGG3"/>
<keyword evidence="3" id="KW-1185">Reference proteome</keyword>
<dbReference type="Proteomes" id="UP000030645">
    <property type="component" value="Unassembled WGS sequence"/>
</dbReference>
<gene>
    <name evidence="2" type="ORF">L484_018360</name>
</gene>
<reference evidence="3" key="1">
    <citation type="submission" date="2013-01" db="EMBL/GenBank/DDBJ databases">
        <title>Draft Genome Sequence of a Mulberry Tree, Morus notabilis C.K. Schneid.</title>
        <authorList>
            <person name="He N."/>
            <person name="Zhao S."/>
        </authorList>
    </citation>
    <scope>NUCLEOTIDE SEQUENCE</scope>
</reference>
<accession>W9QGG3</accession>
<evidence type="ECO:0000313" key="2">
    <source>
        <dbReference type="EMBL" id="EXB36982.1"/>
    </source>
</evidence>
<name>W9QGG3_9ROSA</name>
<dbReference type="AlphaFoldDB" id="W9QGG3"/>
<dbReference type="EMBL" id="KE343602">
    <property type="protein sequence ID" value="EXB36982.1"/>
    <property type="molecule type" value="Genomic_DNA"/>
</dbReference>
<evidence type="ECO:0000313" key="3">
    <source>
        <dbReference type="Proteomes" id="UP000030645"/>
    </source>
</evidence>
<protein>
    <submittedName>
        <fullName evidence="2">Uncharacterized protein</fullName>
    </submittedName>
</protein>
<feature type="region of interest" description="Disordered" evidence="1">
    <location>
        <begin position="178"/>
        <end position="275"/>
    </location>
</feature>
<dbReference type="PANTHER" id="PTHR31115:SF2">
    <property type="entry name" value="OS05G0107300 PROTEIN"/>
    <property type="match status" value="1"/>
</dbReference>
<proteinExistence type="predicted"/>
<dbReference type="PANTHER" id="PTHR31115">
    <property type="entry name" value="OS05G0107300 PROTEIN"/>
    <property type="match status" value="1"/>
</dbReference>